<accession>A0ABT1MF07</accession>
<dbReference type="InterPro" id="IPR017853">
    <property type="entry name" value="GH"/>
</dbReference>
<dbReference type="Gene3D" id="2.60.120.260">
    <property type="entry name" value="Galactose-binding domain-like"/>
    <property type="match status" value="1"/>
</dbReference>
<keyword evidence="2" id="KW-0732">Signal</keyword>
<dbReference type="Proteomes" id="UP001205603">
    <property type="component" value="Unassembled WGS sequence"/>
</dbReference>
<dbReference type="CDD" id="cd04081">
    <property type="entry name" value="CBM35_galactosidase-like"/>
    <property type="match status" value="1"/>
</dbReference>
<dbReference type="InterPro" id="IPR005084">
    <property type="entry name" value="CBM6"/>
</dbReference>
<protein>
    <recommendedName>
        <fullName evidence="5">Alpha-galactosidase</fullName>
        <ecNumber evidence="5">3.2.1.22</ecNumber>
    </recommendedName>
    <alternativeName>
        <fullName evidence="5">Melibiase</fullName>
    </alternativeName>
</protein>
<dbReference type="CDD" id="cd14792">
    <property type="entry name" value="GH27"/>
    <property type="match status" value="1"/>
</dbReference>
<evidence type="ECO:0000313" key="7">
    <source>
        <dbReference type="EMBL" id="MCP9611223.1"/>
    </source>
</evidence>
<dbReference type="InterPro" id="IPR041233">
    <property type="entry name" value="Melibiase_C"/>
</dbReference>
<keyword evidence="8" id="KW-1185">Reference proteome</keyword>
<dbReference type="InterPro" id="IPR013780">
    <property type="entry name" value="Glyco_hydro_b"/>
</dbReference>
<evidence type="ECO:0000313" key="8">
    <source>
        <dbReference type="Proteomes" id="UP001205603"/>
    </source>
</evidence>
<dbReference type="SUPFAM" id="SSF51011">
    <property type="entry name" value="Glycosyl hydrolase domain"/>
    <property type="match status" value="1"/>
</dbReference>
<dbReference type="PANTHER" id="PTHR11452">
    <property type="entry name" value="ALPHA-GALACTOSIDASE/ALPHA-N-ACETYLGALACTOSAMINIDASE"/>
    <property type="match status" value="1"/>
</dbReference>
<evidence type="ECO:0000256" key="1">
    <source>
        <dbReference type="ARBA" id="ARBA00009743"/>
    </source>
</evidence>
<comment type="catalytic activity">
    <reaction evidence="5">
        <text>Hydrolysis of terminal, non-reducing alpha-D-galactose residues in alpha-D-galactosides, including galactose oligosaccharides, galactomannans and galactolipids.</text>
        <dbReference type="EC" id="3.2.1.22"/>
    </reaction>
</comment>
<dbReference type="Gene3D" id="3.20.20.70">
    <property type="entry name" value="Aldolase class I"/>
    <property type="match status" value="1"/>
</dbReference>
<dbReference type="EMBL" id="JANDHW010000003">
    <property type="protein sequence ID" value="MCP9611223.1"/>
    <property type="molecule type" value="Genomic_DNA"/>
</dbReference>
<evidence type="ECO:0000256" key="3">
    <source>
        <dbReference type="ARBA" id="ARBA00022801"/>
    </source>
</evidence>
<dbReference type="InterPro" id="IPR013785">
    <property type="entry name" value="Aldolase_TIM"/>
</dbReference>
<dbReference type="PRINTS" id="PR00740">
    <property type="entry name" value="GLHYDRLASE27"/>
</dbReference>
<sequence>MFVMVTSAVNPPIMGWSSWNAFLVNISDSIIMHQADLMVEKGLKSAGYKYINIDDGFFGIRDKNGNMEGNKKRFPNGLKCVSDHIHSLGLKAGIYSDAGVFTCGSISNKDEEGLHAGLYGHDQQDAQVYFNDWDFDFIKIDYCGGLQLGLDEEKRYTDIYNAIKTTSKKDISLNICRWAFPGTWASDISSSWRISGDINASWNSLKYVVGKNLYLSAYAGNGRYNDMDMLVIGFRDNCGVGGNGLTLNEEEAHFGLWCIMSSPLLIGCDLSKIPDSSLKLLRNEELIALNQDILGLQAYVVQHENEGYVLVKDILEKRGNIRAVALYNPSDTICSFDIPFETLELGGNIMVRDLIKKKNLGKFTGNFRKKLPPHSAMILKMEAQERLEPVSFEAEWAYLPLFNDLEKNSKGIVYAYARNASGKMKVGYLGGAPENYAEWNEIYSKTGGNYEMTIYYFGDQQDRSLDITVNNEKQTINHLYSDNIDTLKSLTINVTLKPGYNTVRMGSSYNWAPDIDRFTLNKK</sequence>
<keyword evidence="3 5" id="KW-0378">Hydrolase</keyword>
<feature type="domain" description="CBM6" evidence="6">
    <location>
        <begin position="390"/>
        <end position="521"/>
    </location>
</feature>
<dbReference type="GO" id="GO:0004557">
    <property type="term" value="F:alpha-galactosidase activity"/>
    <property type="evidence" value="ECO:0007669"/>
    <property type="project" value="UniProtKB-EC"/>
</dbReference>
<dbReference type="Gene3D" id="2.60.40.1180">
    <property type="entry name" value="Golgi alpha-mannosidase II"/>
    <property type="match status" value="1"/>
</dbReference>
<dbReference type="SUPFAM" id="SSF49785">
    <property type="entry name" value="Galactose-binding domain-like"/>
    <property type="match status" value="1"/>
</dbReference>
<dbReference type="InterPro" id="IPR008979">
    <property type="entry name" value="Galactose-bd-like_sf"/>
</dbReference>
<keyword evidence="5" id="KW-1015">Disulfide bond</keyword>
<dbReference type="Pfam" id="PF16499">
    <property type="entry name" value="Melibiase_2"/>
    <property type="match status" value="1"/>
</dbReference>
<name>A0ABT1MF07_9BACT</name>
<proteinExistence type="inferred from homology"/>
<evidence type="ECO:0000259" key="6">
    <source>
        <dbReference type="PROSITE" id="PS51175"/>
    </source>
</evidence>
<comment type="similarity">
    <text evidence="1 5">Belongs to the glycosyl hydrolase 27 family.</text>
</comment>
<dbReference type="PANTHER" id="PTHR11452:SF75">
    <property type="entry name" value="ALPHA-GALACTOSIDASE MEL1"/>
    <property type="match status" value="1"/>
</dbReference>
<dbReference type="EC" id="3.2.1.22" evidence="5"/>
<evidence type="ECO:0000256" key="4">
    <source>
        <dbReference type="ARBA" id="ARBA00023295"/>
    </source>
</evidence>
<dbReference type="SUPFAM" id="SSF51445">
    <property type="entry name" value="(Trans)glycosidases"/>
    <property type="match status" value="1"/>
</dbReference>
<keyword evidence="4 5" id="KW-0326">Glycosidase</keyword>
<dbReference type="Pfam" id="PF17801">
    <property type="entry name" value="Melibiase_C"/>
    <property type="match status" value="1"/>
</dbReference>
<dbReference type="InterPro" id="IPR002241">
    <property type="entry name" value="Glyco_hydro_27"/>
</dbReference>
<organism evidence="7 8">
    <name type="scientific">Coprobacter tertius</name>
    <dbReference type="NCBI Taxonomy" id="2944915"/>
    <lineage>
        <taxon>Bacteria</taxon>
        <taxon>Pseudomonadati</taxon>
        <taxon>Bacteroidota</taxon>
        <taxon>Bacteroidia</taxon>
        <taxon>Bacteroidales</taxon>
        <taxon>Barnesiellaceae</taxon>
        <taxon>Coprobacter</taxon>
    </lineage>
</organism>
<gene>
    <name evidence="7" type="ORF">NMU02_03850</name>
</gene>
<evidence type="ECO:0000256" key="2">
    <source>
        <dbReference type="ARBA" id="ARBA00022729"/>
    </source>
</evidence>
<comment type="caution">
    <text evidence="7">The sequence shown here is derived from an EMBL/GenBank/DDBJ whole genome shotgun (WGS) entry which is preliminary data.</text>
</comment>
<evidence type="ECO:0000256" key="5">
    <source>
        <dbReference type="RuleBase" id="RU361168"/>
    </source>
</evidence>
<dbReference type="PROSITE" id="PS51175">
    <property type="entry name" value="CBM6"/>
    <property type="match status" value="1"/>
</dbReference>
<reference evidence="7 8" key="1">
    <citation type="submission" date="2022-07" db="EMBL/GenBank/DDBJ databases">
        <title>Fecal culturing of patients with breast cancer.</title>
        <authorList>
            <person name="Teng N.M.Y."/>
            <person name="Kiu R."/>
            <person name="Evans R."/>
            <person name="Baker D.J."/>
            <person name="Zenner C."/>
            <person name="Robinson S.D."/>
            <person name="Hall L.J."/>
        </authorList>
    </citation>
    <scope>NUCLEOTIDE SEQUENCE [LARGE SCALE GENOMIC DNA]</scope>
    <source>
        <strain evidence="7 8">LH1063</strain>
    </source>
</reference>